<dbReference type="GeneID" id="25470245"/>
<evidence type="ECO:0000259" key="2">
    <source>
        <dbReference type="PROSITE" id="PS50127"/>
    </source>
</evidence>
<keyword evidence="4" id="KW-1185">Reference proteome</keyword>
<gene>
    <name evidence="3" type="ORF">ENH_00000460</name>
</gene>
<feature type="domain" description="UBC core" evidence="2">
    <location>
        <begin position="5"/>
        <end position="165"/>
    </location>
</feature>
<dbReference type="SUPFAM" id="SSF54495">
    <property type="entry name" value="UBC-like"/>
    <property type="match status" value="1"/>
</dbReference>
<dbReference type="InterPro" id="IPR050113">
    <property type="entry name" value="Ub_conjugating_enzyme"/>
</dbReference>
<dbReference type="InterPro" id="IPR016135">
    <property type="entry name" value="UBQ-conjugating_enzyme/RWD"/>
</dbReference>
<dbReference type="InterPro" id="IPR000608">
    <property type="entry name" value="UBC"/>
</dbReference>
<proteinExistence type="predicted"/>
<dbReference type="CDD" id="cd23799">
    <property type="entry name" value="UBCc_UBE2J"/>
    <property type="match status" value="1"/>
</dbReference>
<dbReference type="EMBL" id="HG722312">
    <property type="protein sequence ID" value="CDJ61997.1"/>
    <property type="molecule type" value="Genomic_DNA"/>
</dbReference>
<keyword evidence="1" id="KW-0472">Membrane</keyword>
<feature type="transmembrane region" description="Helical" evidence="1">
    <location>
        <begin position="202"/>
        <end position="222"/>
    </location>
</feature>
<dbReference type="RefSeq" id="XP_013439359.1">
    <property type="nucleotide sequence ID" value="XM_013583905.1"/>
</dbReference>
<reference evidence="3" key="2">
    <citation type="submission" date="2013-10" db="EMBL/GenBank/DDBJ databases">
        <authorList>
            <person name="Aslett M."/>
        </authorList>
    </citation>
    <scope>NUCLEOTIDE SEQUENCE [LARGE SCALE GENOMIC DNA]</scope>
    <source>
        <strain evidence="3">Houghton</strain>
    </source>
</reference>
<sequence>MASSPAAARLRREWRSLQSEPLPNIEAKPNGDDLLTWYFLIHDLPADTPFVGGFYLGKIVFPPTYPFAPPSILLLTPNGRFEVNTRLCLSFTDFHPELWNPSWKIETLLTGFVSFMLDEGATNALGCISTSREERRRLARESGSACMNSSTFRRLFPEFIHRIQAAQEAASAGARSTSSGLSAPESAEASAVGRPQLGSVPFLFSIVIACCAALAVVLKLCLNRV</sequence>
<dbReference type="SMART" id="SM00212">
    <property type="entry name" value="UBCc"/>
    <property type="match status" value="1"/>
</dbReference>
<organism evidence="3 4">
    <name type="scientific">Eimeria necatrix</name>
    <dbReference type="NCBI Taxonomy" id="51315"/>
    <lineage>
        <taxon>Eukaryota</taxon>
        <taxon>Sar</taxon>
        <taxon>Alveolata</taxon>
        <taxon>Apicomplexa</taxon>
        <taxon>Conoidasida</taxon>
        <taxon>Coccidia</taxon>
        <taxon>Eucoccidiorida</taxon>
        <taxon>Eimeriorina</taxon>
        <taxon>Eimeriidae</taxon>
        <taxon>Eimeria</taxon>
    </lineage>
</organism>
<reference evidence="3" key="1">
    <citation type="submission" date="2013-10" db="EMBL/GenBank/DDBJ databases">
        <title>Genomic analysis of the causative agents of coccidiosis in chickens.</title>
        <authorList>
            <person name="Reid A.J."/>
            <person name="Blake D."/>
            <person name="Billington K."/>
            <person name="Browne H."/>
            <person name="Dunn M."/>
            <person name="Hung S."/>
            <person name="Kawahara F."/>
            <person name="Miranda-Saavedra D."/>
            <person name="Mourier T."/>
            <person name="Nagra H."/>
            <person name="Otto T.D."/>
            <person name="Rawlings N."/>
            <person name="Sanchez A."/>
            <person name="Sanders M."/>
            <person name="Subramaniam C."/>
            <person name="Tay Y."/>
            <person name="Dear P."/>
            <person name="Doerig C."/>
            <person name="Gruber A."/>
            <person name="Parkinson J."/>
            <person name="Shirley M."/>
            <person name="Wan K.L."/>
            <person name="Berriman M."/>
            <person name="Tomley F."/>
            <person name="Pain A."/>
        </authorList>
    </citation>
    <scope>NUCLEOTIDE SEQUENCE [LARGE SCALE GENOMIC DNA]</scope>
    <source>
        <strain evidence="3">Houghton</strain>
    </source>
</reference>
<dbReference type="PROSITE" id="PS50127">
    <property type="entry name" value="UBC_2"/>
    <property type="match status" value="1"/>
</dbReference>
<dbReference type="VEuPathDB" id="ToxoDB:ENH_00000460"/>
<accession>U6MCP1</accession>
<dbReference type="OrthoDB" id="1158011at2759"/>
<dbReference type="Proteomes" id="UP000030754">
    <property type="component" value="Unassembled WGS sequence"/>
</dbReference>
<evidence type="ECO:0000256" key="1">
    <source>
        <dbReference type="SAM" id="Phobius"/>
    </source>
</evidence>
<protein>
    <submittedName>
        <fullName evidence="3">Ubiquitin-conjugating enzyme e2, putative</fullName>
    </submittedName>
</protein>
<evidence type="ECO:0000313" key="4">
    <source>
        <dbReference type="Proteomes" id="UP000030754"/>
    </source>
</evidence>
<dbReference type="Gene3D" id="3.10.110.10">
    <property type="entry name" value="Ubiquitin Conjugating Enzyme"/>
    <property type="match status" value="1"/>
</dbReference>
<dbReference type="AlphaFoldDB" id="U6MCP1"/>
<name>U6MCP1_9EIME</name>
<keyword evidence="1" id="KW-0812">Transmembrane</keyword>
<evidence type="ECO:0000313" key="3">
    <source>
        <dbReference type="EMBL" id="CDJ61997.1"/>
    </source>
</evidence>
<keyword evidence="1" id="KW-1133">Transmembrane helix</keyword>
<dbReference type="Pfam" id="PF00179">
    <property type="entry name" value="UQ_con"/>
    <property type="match status" value="1"/>
</dbReference>
<dbReference type="PANTHER" id="PTHR24067">
    <property type="entry name" value="UBIQUITIN-CONJUGATING ENZYME E2"/>
    <property type="match status" value="1"/>
</dbReference>